<dbReference type="GO" id="GO:0043410">
    <property type="term" value="P:positive regulation of MAPK cascade"/>
    <property type="evidence" value="ECO:0007669"/>
    <property type="project" value="TreeGrafter"/>
</dbReference>
<dbReference type="SUPFAM" id="SSF81321">
    <property type="entry name" value="Family A G protein-coupled receptor-like"/>
    <property type="match status" value="1"/>
</dbReference>
<evidence type="ECO:0000259" key="12">
    <source>
        <dbReference type="PROSITE" id="PS50262"/>
    </source>
</evidence>
<keyword evidence="5 11" id="KW-1133">Transmembrane helix</keyword>
<evidence type="ECO:0000256" key="6">
    <source>
        <dbReference type="ARBA" id="ARBA00023040"/>
    </source>
</evidence>
<reference evidence="13" key="1">
    <citation type="submission" date="2013-04" db="EMBL/GenBank/DDBJ databases">
        <authorList>
            <person name="Qu J."/>
            <person name="Murali S.C."/>
            <person name="Bandaranaike D."/>
            <person name="Bellair M."/>
            <person name="Blankenburg K."/>
            <person name="Chao H."/>
            <person name="Dinh H."/>
            <person name="Doddapaneni H."/>
            <person name="Downs B."/>
            <person name="Dugan-Rocha S."/>
            <person name="Elkadiri S."/>
            <person name="Gnanaolivu R.D."/>
            <person name="Hernandez B."/>
            <person name="Javaid M."/>
            <person name="Jayaseelan J.C."/>
            <person name="Lee S."/>
            <person name="Li M."/>
            <person name="Ming W."/>
            <person name="Munidasa M."/>
            <person name="Muniz J."/>
            <person name="Nguyen L."/>
            <person name="Ongeri F."/>
            <person name="Osuji N."/>
            <person name="Pu L.-L."/>
            <person name="Puazo M."/>
            <person name="Qu C."/>
            <person name="Quiroz J."/>
            <person name="Raj R."/>
            <person name="Weissenberger G."/>
            <person name="Xin Y."/>
            <person name="Zou X."/>
            <person name="Han Y."/>
            <person name="Richards S."/>
            <person name="Worley K."/>
            <person name="Muzny D."/>
            <person name="Gibbs R."/>
        </authorList>
    </citation>
    <scope>NUCLEOTIDE SEQUENCE</scope>
    <source>
        <strain evidence="13">Sampled in the wild</strain>
    </source>
</reference>
<evidence type="ECO:0000256" key="7">
    <source>
        <dbReference type="ARBA" id="ARBA00023136"/>
    </source>
</evidence>
<accession>A0A8K0KHB5</accession>
<evidence type="ECO:0000256" key="9">
    <source>
        <dbReference type="ARBA" id="ARBA00023224"/>
    </source>
</evidence>
<evidence type="ECO:0000256" key="10">
    <source>
        <dbReference type="SAM" id="MobiDB-lite"/>
    </source>
</evidence>
<keyword evidence="6" id="KW-0297">G-protein coupled receptor</keyword>
<dbReference type="OrthoDB" id="5957871at2759"/>
<evidence type="ECO:0000256" key="4">
    <source>
        <dbReference type="ARBA" id="ARBA00022692"/>
    </source>
</evidence>
<dbReference type="PANTHER" id="PTHR24248:SF187">
    <property type="entry name" value="OCTOPAMINE RECEPTOR BETA-2R"/>
    <property type="match status" value="1"/>
</dbReference>
<evidence type="ECO:0000313" key="14">
    <source>
        <dbReference type="Proteomes" id="UP000792457"/>
    </source>
</evidence>
<keyword evidence="4 11" id="KW-0812">Transmembrane</keyword>
<dbReference type="GO" id="GO:0071880">
    <property type="term" value="P:adenylate cyclase-activating adrenergic receptor signaling pathway"/>
    <property type="evidence" value="ECO:0007669"/>
    <property type="project" value="TreeGrafter"/>
</dbReference>
<keyword evidence="7 11" id="KW-0472">Membrane</keyword>
<organism evidence="13 14">
    <name type="scientific">Ladona fulva</name>
    <name type="common">Scarce chaser dragonfly</name>
    <name type="synonym">Libellula fulva</name>
    <dbReference type="NCBI Taxonomy" id="123851"/>
    <lineage>
        <taxon>Eukaryota</taxon>
        <taxon>Metazoa</taxon>
        <taxon>Ecdysozoa</taxon>
        <taxon>Arthropoda</taxon>
        <taxon>Hexapoda</taxon>
        <taxon>Insecta</taxon>
        <taxon>Pterygota</taxon>
        <taxon>Palaeoptera</taxon>
        <taxon>Odonata</taxon>
        <taxon>Epiprocta</taxon>
        <taxon>Anisoptera</taxon>
        <taxon>Libelluloidea</taxon>
        <taxon>Libellulidae</taxon>
        <taxon>Ladona</taxon>
    </lineage>
</organism>
<dbReference type="Gene3D" id="1.20.1070.10">
    <property type="entry name" value="Rhodopsin 7-helix transmembrane proteins"/>
    <property type="match status" value="1"/>
</dbReference>
<protein>
    <recommendedName>
        <fullName evidence="12">G-protein coupled receptors family 1 profile domain-containing protein</fullName>
    </recommendedName>
</protein>
<dbReference type="Proteomes" id="UP000792457">
    <property type="component" value="Unassembled WGS sequence"/>
</dbReference>
<name>A0A8K0KHB5_LADFU</name>
<evidence type="ECO:0000256" key="2">
    <source>
        <dbReference type="ARBA" id="ARBA00010663"/>
    </source>
</evidence>
<evidence type="ECO:0000256" key="5">
    <source>
        <dbReference type="ARBA" id="ARBA00022989"/>
    </source>
</evidence>
<dbReference type="GO" id="GO:0005886">
    <property type="term" value="C:plasma membrane"/>
    <property type="evidence" value="ECO:0007669"/>
    <property type="project" value="UniProtKB-SubCell"/>
</dbReference>
<dbReference type="PANTHER" id="PTHR24248">
    <property type="entry name" value="ADRENERGIC RECEPTOR-RELATED G-PROTEIN COUPLED RECEPTOR"/>
    <property type="match status" value="1"/>
</dbReference>
<dbReference type="GO" id="GO:0004989">
    <property type="term" value="F:octopamine receptor activity"/>
    <property type="evidence" value="ECO:0007669"/>
    <property type="project" value="TreeGrafter"/>
</dbReference>
<feature type="region of interest" description="Disordered" evidence="10">
    <location>
        <begin position="22"/>
        <end position="46"/>
    </location>
</feature>
<sequence length="158" mass="17008">MHRLGDHHLPLIEVPQEGDAGFILQPSTDSGGDDGGGGDDPQWDYGMASPLTGTQASFFSTSIANATSELVVNATEVLDVASGEEPEWTSVFTTVLKACIMGFIIVAALCGNLLVIVSVMRHRKLRVITNYFVVSLAFADIKIASSVMGELRRKMIYM</sequence>
<dbReference type="Pfam" id="PF00001">
    <property type="entry name" value="7tm_1"/>
    <property type="match status" value="1"/>
</dbReference>
<keyword evidence="3" id="KW-1003">Cell membrane</keyword>
<evidence type="ECO:0000256" key="1">
    <source>
        <dbReference type="ARBA" id="ARBA00004651"/>
    </source>
</evidence>
<evidence type="ECO:0000256" key="11">
    <source>
        <dbReference type="SAM" id="Phobius"/>
    </source>
</evidence>
<dbReference type="PROSITE" id="PS50262">
    <property type="entry name" value="G_PROTEIN_RECEP_F1_2"/>
    <property type="match status" value="1"/>
</dbReference>
<keyword evidence="9" id="KW-0807">Transducer</keyword>
<gene>
    <name evidence="13" type="ORF">J437_LFUL012618</name>
</gene>
<proteinExistence type="inferred from homology"/>
<feature type="domain" description="G-protein coupled receptors family 1 profile" evidence="12">
    <location>
        <begin position="111"/>
        <end position="158"/>
    </location>
</feature>
<evidence type="ECO:0000313" key="13">
    <source>
        <dbReference type="EMBL" id="KAG8235216.1"/>
    </source>
</evidence>
<feature type="transmembrane region" description="Helical" evidence="11">
    <location>
        <begin position="95"/>
        <end position="116"/>
    </location>
</feature>
<comment type="similarity">
    <text evidence="2">Belongs to the G-protein coupled receptor 1 family.</text>
</comment>
<comment type="subcellular location">
    <subcellularLocation>
        <location evidence="1">Cell membrane</location>
        <topology evidence="1">Multi-pass membrane protein</topology>
    </subcellularLocation>
</comment>
<feature type="transmembrane region" description="Helical" evidence="11">
    <location>
        <begin position="128"/>
        <end position="148"/>
    </location>
</feature>
<dbReference type="InterPro" id="IPR000276">
    <property type="entry name" value="GPCR_Rhodpsn"/>
</dbReference>
<dbReference type="InterPro" id="IPR017452">
    <property type="entry name" value="GPCR_Rhodpsn_7TM"/>
</dbReference>
<evidence type="ECO:0000256" key="8">
    <source>
        <dbReference type="ARBA" id="ARBA00023170"/>
    </source>
</evidence>
<dbReference type="EMBL" id="KZ308888">
    <property type="protein sequence ID" value="KAG8235216.1"/>
    <property type="molecule type" value="Genomic_DNA"/>
</dbReference>
<keyword evidence="14" id="KW-1185">Reference proteome</keyword>
<evidence type="ECO:0000256" key="3">
    <source>
        <dbReference type="ARBA" id="ARBA00022475"/>
    </source>
</evidence>
<comment type="caution">
    <text evidence="13">The sequence shown here is derived from an EMBL/GenBank/DDBJ whole genome shotgun (WGS) entry which is preliminary data.</text>
</comment>
<reference evidence="13" key="2">
    <citation type="submission" date="2017-10" db="EMBL/GenBank/DDBJ databases">
        <title>Ladona fulva Genome sequencing and assembly.</title>
        <authorList>
            <person name="Murali S."/>
            <person name="Richards S."/>
            <person name="Bandaranaike D."/>
            <person name="Bellair M."/>
            <person name="Blankenburg K."/>
            <person name="Chao H."/>
            <person name="Dinh H."/>
            <person name="Doddapaneni H."/>
            <person name="Dugan-Rocha S."/>
            <person name="Elkadiri S."/>
            <person name="Gnanaolivu R."/>
            <person name="Hernandez B."/>
            <person name="Skinner E."/>
            <person name="Javaid M."/>
            <person name="Lee S."/>
            <person name="Li M."/>
            <person name="Ming W."/>
            <person name="Munidasa M."/>
            <person name="Muniz J."/>
            <person name="Nguyen L."/>
            <person name="Hughes D."/>
            <person name="Osuji N."/>
            <person name="Pu L.-L."/>
            <person name="Puazo M."/>
            <person name="Qu C."/>
            <person name="Quiroz J."/>
            <person name="Raj R."/>
            <person name="Weissenberger G."/>
            <person name="Xin Y."/>
            <person name="Zou X."/>
            <person name="Han Y."/>
            <person name="Worley K."/>
            <person name="Muzny D."/>
            <person name="Gibbs R."/>
        </authorList>
    </citation>
    <scope>NUCLEOTIDE SEQUENCE</scope>
    <source>
        <strain evidence="13">Sampled in the wild</strain>
    </source>
</reference>
<dbReference type="AlphaFoldDB" id="A0A8K0KHB5"/>
<keyword evidence="8" id="KW-0675">Receptor</keyword>
<dbReference type="PRINTS" id="PR00237">
    <property type="entry name" value="GPCRRHODOPSN"/>
</dbReference>